<feature type="compositionally biased region" description="Polar residues" evidence="1">
    <location>
        <begin position="32"/>
        <end position="44"/>
    </location>
</feature>
<evidence type="ECO:0000313" key="2">
    <source>
        <dbReference type="EMBL" id="MBF8185635.1"/>
    </source>
</evidence>
<name>A0A931A930_9ACTN</name>
<dbReference type="RefSeq" id="WP_195894617.1">
    <property type="nucleotide sequence ID" value="NZ_JADOGI010000016.1"/>
</dbReference>
<reference evidence="2" key="1">
    <citation type="submission" date="2020-11" db="EMBL/GenBank/DDBJ databases">
        <title>Whole-genome analyses of Nonomuraea sp. K274.</title>
        <authorList>
            <person name="Veyisoglu A."/>
        </authorList>
    </citation>
    <scope>NUCLEOTIDE SEQUENCE</scope>
    <source>
        <strain evidence="2">K274</strain>
    </source>
</reference>
<feature type="region of interest" description="Disordered" evidence="1">
    <location>
        <begin position="1"/>
        <end position="54"/>
    </location>
</feature>
<gene>
    <name evidence="2" type="ORF">ITP53_07765</name>
</gene>
<evidence type="ECO:0000313" key="3">
    <source>
        <dbReference type="Proteomes" id="UP000605361"/>
    </source>
</evidence>
<comment type="caution">
    <text evidence="2">The sequence shown here is derived from an EMBL/GenBank/DDBJ whole genome shotgun (WGS) entry which is preliminary data.</text>
</comment>
<keyword evidence="3" id="KW-1185">Reference proteome</keyword>
<protein>
    <submittedName>
        <fullName evidence="2">Uncharacterized protein</fullName>
    </submittedName>
</protein>
<accession>A0A931A930</accession>
<dbReference type="Proteomes" id="UP000605361">
    <property type="component" value="Unassembled WGS sequence"/>
</dbReference>
<dbReference type="EMBL" id="JADOGI010000016">
    <property type="protein sequence ID" value="MBF8185635.1"/>
    <property type="molecule type" value="Genomic_DNA"/>
</dbReference>
<sequence>MALGPDVTAVELRTTRGGRQTTRRTTASGTTEPQIGPSNRQKPTPTAAETPLTHPLTVEDGAAADFRVPGTIVESVLWKRGRGLVLTLDRPAPADATVSYVAHRRAGPRVIDALGMGLLAFQIPVE</sequence>
<evidence type="ECO:0000256" key="1">
    <source>
        <dbReference type="SAM" id="MobiDB-lite"/>
    </source>
</evidence>
<organism evidence="2 3">
    <name type="scientific">Nonomuraea cypriaca</name>
    <dbReference type="NCBI Taxonomy" id="1187855"/>
    <lineage>
        <taxon>Bacteria</taxon>
        <taxon>Bacillati</taxon>
        <taxon>Actinomycetota</taxon>
        <taxon>Actinomycetes</taxon>
        <taxon>Streptosporangiales</taxon>
        <taxon>Streptosporangiaceae</taxon>
        <taxon>Nonomuraea</taxon>
    </lineage>
</organism>
<dbReference type="AlphaFoldDB" id="A0A931A930"/>
<feature type="compositionally biased region" description="Low complexity" evidence="1">
    <location>
        <begin position="15"/>
        <end position="31"/>
    </location>
</feature>
<proteinExistence type="predicted"/>